<evidence type="ECO:0000313" key="2">
    <source>
        <dbReference type="Proteomes" id="UP000618795"/>
    </source>
</evidence>
<dbReference type="AlphaFoldDB" id="A0A918MFC6"/>
<evidence type="ECO:0008006" key="3">
    <source>
        <dbReference type="Google" id="ProtNLM"/>
    </source>
</evidence>
<dbReference type="Gene3D" id="1.25.40.10">
    <property type="entry name" value="Tetratricopeptide repeat domain"/>
    <property type="match status" value="1"/>
</dbReference>
<protein>
    <recommendedName>
        <fullName evidence="3">Transcriptional regulator</fullName>
    </recommendedName>
</protein>
<name>A0A918MFC6_9ACTN</name>
<gene>
    <name evidence="1" type="ORF">GCM10010260_84100</name>
</gene>
<dbReference type="EMBL" id="BMTD01000048">
    <property type="protein sequence ID" value="GGV30942.1"/>
    <property type="molecule type" value="Genomic_DNA"/>
</dbReference>
<reference evidence="1" key="2">
    <citation type="submission" date="2020-09" db="EMBL/GenBank/DDBJ databases">
        <authorList>
            <person name="Sun Q."/>
            <person name="Ohkuma M."/>
        </authorList>
    </citation>
    <scope>NUCLEOTIDE SEQUENCE</scope>
    <source>
        <strain evidence="1">JCM 4369</strain>
    </source>
</reference>
<organism evidence="1 2">
    <name type="scientific">Streptomyces filipinensis</name>
    <dbReference type="NCBI Taxonomy" id="66887"/>
    <lineage>
        <taxon>Bacteria</taxon>
        <taxon>Bacillati</taxon>
        <taxon>Actinomycetota</taxon>
        <taxon>Actinomycetes</taxon>
        <taxon>Kitasatosporales</taxon>
        <taxon>Streptomycetaceae</taxon>
        <taxon>Streptomyces</taxon>
    </lineage>
</organism>
<keyword evidence="2" id="KW-1185">Reference proteome</keyword>
<dbReference type="SUPFAM" id="SSF48452">
    <property type="entry name" value="TPR-like"/>
    <property type="match status" value="2"/>
</dbReference>
<dbReference type="Proteomes" id="UP000618795">
    <property type="component" value="Unassembled WGS sequence"/>
</dbReference>
<dbReference type="RefSeq" id="WP_191878716.1">
    <property type="nucleotide sequence ID" value="NZ_BMTD01000048.1"/>
</dbReference>
<accession>A0A918MFC6</accession>
<reference evidence="1" key="1">
    <citation type="journal article" date="2014" name="Int. J. Syst. Evol. Microbiol.">
        <title>Complete genome sequence of Corynebacterium casei LMG S-19264T (=DSM 44701T), isolated from a smear-ripened cheese.</title>
        <authorList>
            <consortium name="US DOE Joint Genome Institute (JGI-PGF)"/>
            <person name="Walter F."/>
            <person name="Albersmeier A."/>
            <person name="Kalinowski J."/>
            <person name="Ruckert C."/>
        </authorList>
    </citation>
    <scope>NUCLEOTIDE SEQUENCE</scope>
    <source>
        <strain evidence="1">JCM 4369</strain>
    </source>
</reference>
<proteinExistence type="predicted"/>
<dbReference type="InterPro" id="IPR011990">
    <property type="entry name" value="TPR-like_helical_dom_sf"/>
</dbReference>
<evidence type="ECO:0000313" key="1">
    <source>
        <dbReference type="EMBL" id="GGV30942.1"/>
    </source>
</evidence>
<sequence length="288" mass="31192">MAEAASFFARHADTFGGGYIRTPLAAYVARASSVLQVANQAKPLTAQVVLLSELLARAHAECGEHGLALAYYRLSLRLAEEIADTVGGALALRGMAVQALGLGHPQEAVRLCRVAARRAPKGDIGLQVHIAGPYAAALAAAGHRNATLRLQEVKDKALTRSATWDLAPIAGQPVALWHYYTALAHHALGDRLTSVARLHHCLDNLEPYRQCSTAVVHGRLALELVSLGRLTEATHHGHLLCDLYPRLQSARVRDYLAHLQAEPRIHQGPSETQRLCARMATLLRQPQL</sequence>
<comment type="caution">
    <text evidence="1">The sequence shown here is derived from an EMBL/GenBank/DDBJ whole genome shotgun (WGS) entry which is preliminary data.</text>
</comment>